<accession>A0AAD4G580</accession>
<dbReference type="EMBL" id="WHUW01000429">
    <property type="protein sequence ID" value="KAF8414784.1"/>
    <property type="molecule type" value="Genomic_DNA"/>
</dbReference>
<gene>
    <name evidence="1" type="ORF">L210DRAFT_2864017</name>
</gene>
<keyword evidence="2" id="KW-1185">Reference proteome</keyword>
<evidence type="ECO:0000313" key="1">
    <source>
        <dbReference type="EMBL" id="KAF8414784.1"/>
    </source>
</evidence>
<dbReference type="AlphaFoldDB" id="A0AAD4G580"/>
<name>A0AAD4G580_BOLED</name>
<reference evidence="1" key="2">
    <citation type="journal article" date="2020" name="Nat. Commun.">
        <title>Large-scale genome sequencing of mycorrhizal fungi provides insights into the early evolution of symbiotic traits.</title>
        <authorList>
            <person name="Miyauchi S."/>
            <person name="Kiss E."/>
            <person name="Kuo A."/>
            <person name="Drula E."/>
            <person name="Kohler A."/>
            <person name="Sanchez-Garcia M."/>
            <person name="Morin E."/>
            <person name="Andreopoulos B."/>
            <person name="Barry K.W."/>
            <person name="Bonito G."/>
            <person name="Buee M."/>
            <person name="Carver A."/>
            <person name="Chen C."/>
            <person name="Cichocki N."/>
            <person name="Clum A."/>
            <person name="Culley D."/>
            <person name="Crous P.W."/>
            <person name="Fauchery L."/>
            <person name="Girlanda M."/>
            <person name="Hayes R.D."/>
            <person name="Keri Z."/>
            <person name="LaButti K."/>
            <person name="Lipzen A."/>
            <person name="Lombard V."/>
            <person name="Magnuson J."/>
            <person name="Maillard F."/>
            <person name="Murat C."/>
            <person name="Nolan M."/>
            <person name="Ohm R.A."/>
            <person name="Pangilinan J."/>
            <person name="Pereira M.F."/>
            <person name="Perotto S."/>
            <person name="Peter M."/>
            <person name="Pfister S."/>
            <person name="Riley R."/>
            <person name="Sitrit Y."/>
            <person name="Stielow J.B."/>
            <person name="Szollosi G."/>
            <person name="Zifcakova L."/>
            <person name="Stursova M."/>
            <person name="Spatafora J.W."/>
            <person name="Tedersoo L."/>
            <person name="Vaario L.M."/>
            <person name="Yamada A."/>
            <person name="Yan M."/>
            <person name="Wang P."/>
            <person name="Xu J."/>
            <person name="Bruns T."/>
            <person name="Baldrian P."/>
            <person name="Vilgalys R."/>
            <person name="Dunand C."/>
            <person name="Henrissat B."/>
            <person name="Grigoriev I.V."/>
            <person name="Hibbett D."/>
            <person name="Nagy L.G."/>
            <person name="Martin F.M."/>
        </authorList>
    </citation>
    <scope>NUCLEOTIDE SEQUENCE</scope>
    <source>
        <strain evidence="1">BED1</strain>
    </source>
</reference>
<protein>
    <submittedName>
        <fullName evidence="1">Uncharacterized protein</fullName>
    </submittedName>
</protein>
<proteinExistence type="predicted"/>
<comment type="caution">
    <text evidence="1">The sequence shown here is derived from an EMBL/GenBank/DDBJ whole genome shotgun (WGS) entry which is preliminary data.</text>
</comment>
<organism evidence="1 2">
    <name type="scientific">Boletus edulis BED1</name>
    <dbReference type="NCBI Taxonomy" id="1328754"/>
    <lineage>
        <taxon>Eukaryota</taxon>
        <taxon>Fungi</taxon>
        <taxon>Dikarya</taxon>
        <taxon>Basidiomycota</taxon>
        <taxon>Agaricomycotina</taxon>
        <taxon>Agaricomycetes</taxon>
        <taxon>Agaricomycetidae</taxon>
        <taxon>Boletales</taxon>
        <taxon>Boletineae</taxon>
        <taxon>Boletaceae</taxon>
        <taxon>Boletoideae</taxon>
        <taxon>Boletus</taxon>
    </lineage>
</organism>
<evidence type="ECO:0000313" key="2">
    <source>
        <dbReference type="Proteomes" id="UP001194468"/>
    </source>
</evidence>
<reference evidence="1" key="1">
    <citation type="submission" date="2019-10" db="EMBL/GenBank/DDBJ databases">
        <authorList>
            <consortium name="DOE Joint Genome Institute"/>
            <person name="Kuo A."/>
            <person name="Miyauchi S."/>
            <person name="Kiss E."/>
            <person name="Drula E."/>
            <person name="Kohler A."/>
            <person name="Sanchez-Garcia M."/>
            <person name="Andreopoulos B."/>
            <person name="Barry K.W."/>
            <person name="Bonito G."/>
            <person name="Buee M."/>
            <person name="Carver A."/>
            <person name="Chen C."/>
            <person name="Cichocki N."/>
            <person name="Clum A."/>
            <person name="Culley D."/>
            <person name="Crous P.W."/>
            <person name="Fauchery L."/>
            <person name="Girlanda M."/>
            <person name="Hayes R."/>
            <person name="Keri Z."/>
            <person name="LaButti K."/>
            <person name="Lipzen A."/>
            <person name="Lombard V."/>
            <person name="Magnuson J."/>
            <person name="Maillard F."/>
            <person name="Morin E."/>
            <person name="Murat C."/>
            <person name="Nolan M."/>
            <person name="Ohm R."/>
            <person name="Pangilinan J."/>
            <person name="Pereira M."/>
            <person name="Perotto S."/>
            <person name="Peter M."/>
            <person name="Riley R."/>
            <person name="Sitrit Y."/>
            <person name="Stielow B."/>
            <person name="Szollosi G."/>
            <person name="Zifcakova L."/>
            <person name="Stursova M."/>
            <person name="Spatafora J.W."/>
            <person name="Tedersoo L."/>
            <person name="Vaario L.-M."/>
            <person name="Yamada A."/>
            <person name="Yan M."/>
            <person name="Wang P."/>
            <person name="Xu J."/>
            <person name="Bruns T."/>
            <person name="Baldrian P."/>
            <person name="Vilgalys R."/>
            <person name="Henrissat B."/>
            <person name="Grigoriev I.V."/>
            <person name="Hibbett D."/>
            <person name="Nagy L.G."/>
            <person name="Martin F.M."/>
        </authorList>
    </citation>
    <scope>NUCLEOTIDE SEQUENCE</scope>
    <source>
        <strain evidence="1">BED1</strain>
    </source>
</reference>
<dbReference type="Proteomes" id="UP001194468">
    <property type="component" value="Unassembled WGS sequence"/>
</dbReference>
<sequence length="84" mass="9127">MVRVYRLSHGDTYSSIACTKLGAAAFIRVPATHVLYSFATSAASISRLDITMDAARPFDLITLCQVSSNVMSCMNFGRTRTGCQ</sequence>